<feature type="compositionally biased region" description="Low complexity" evidence="1">
    <location>
        <begin position="42"/>
        <end position="83"/>
    </location>
</feature>
<dbReference type="RefSeq" id="WP_133798693.1">
    <property type="nucleotide sequence ID" value="NZ_SNWQ01000002.1"/>
</dbReference>
<feature type="domain" description="DUF4190" evidence="3">
    <location>
        <begin position="103"/>
        <end position="165"/>
    </location>
</feature>
<keyword evidence="5" id="KW-1185">Reference proteome</keyword>
<evidence type="ECO:0000259" key="3">
    <source>
        <dbReference type="Pfam" id="PF13828"/>
    </source>
</evidence>
<accession>A0A4R6KMT9</accession>
<protein>
    <submittedName>
        <fullName evidence="4">Uncharacterized protein DUF4190</fullName>
    </submittedName>
</protein>
<evidence type="ECO:0000313" key="5">
    <source>
        <dbReference type="Proteomes" id="UP000295388"/>
    </source>
</evidence>
<evidence type="ECO:0000256" key="1">
    <source>
        <dbReference type="SAM" id="MobiDB-lite"/>
    </source>
</evidence>
<dbReference type="EMBL" id="SNWQ01000002">
    <property type="protein sequence ID" value="TDO52246.1"/>
    <property type="molecule type" value="Genomic_DNA"/>
</dbReference>
<evidence type="ECO:0000256" key="2">
    <source>
        <dbReference type="SAM" id="Phobius"/>
    </source>
</evidence>
<dbReference type="OrthoDB" id="3733716at2"/>
<feature type="region of interest" description="Disordered" evidence="1">
    <location>
        <begin position="1"/>
        <end position="83"/>
    </location>
</feature>
<reference evidence="4 5" key="1">
    <citation type="submission" date="2019-03" db="EMBL/GenBank/DDBJ databases">
        <title>Genomic Encyclopedia of Type Strains, Phase III (KMG-III): the genomes of soil and plant-associated and newly described type strains.</title>
        <authorList>
            <person name="Whitman W."/>
        </authorList>
    </citation>
    <scope>NUCLEOTIDE SEQUENCE [LARGE SCALE GENOMIC DNA]</scope>
    <source>
        <strain evidence="4 5">VKM Ac-2527</strain>
    </source>
</reference>
<name>A0A4R6KMT9_9ACTN</name>
<dbReference type="Pfam" id="PF13828">
    <property type="entry name" value="DUF4190"/>
    <property type="match status" value="1"/>
</dbReference>
<keyword evidence="2" id="KW-0472">Membrane</keyword>
<dbReference type="Proteomes" id="UP000295388">
    <property type="component" value="Unassembled WGS sequence"/>
</dbReference>
<sequence>MSSGERPQDHQGFPSYTDRPQDETQPLQDHTQPLQDHTQSLYPAQPQYPSQPQHPAQQQYSSPQYPTQPQYPGHPQYQTGGYPLQPGYPDMPAYGALRDNSNATLALVLGLIGLVTGIVLLSPVAWWKGQQALNEIDDAPGVYNNRGMALGGKICGIIGTVLLGLVVLFVAAMVILFVSV</sequence>
<keyword evidence="2" id="KW-0812">Transmembrane</keyword>
<keyword evidence="2" id="KW-1133">Transmembrane helix</keyword>
<evidence type="ECO:0000313" key="4">
    <source>
        <dbReference type="EMBL" id="TDO52246.1"/>
    </source>
</evidence>
<comment type="caution">
    <text evidence="4">The sequence shown here is derived from an EMBL/GenBank/DDBJ whole genome shotgun (WGS) entry which is preliminary data.</text>
</comment>
<dbReference type="InterPro" id="IPR025241">
    <property type="entry name" value="DUF4190"/>
</dbReference>
<dbReference type="AlphaFoldDB" id="A0A4R6KMT9"/>
<gene>
    <name evidence="4" type="ORF">EV643_10283</name>
</gene>
<feature type="transmembrane region" description="Helical" evidence="2">
    <location>
        <begin position="147"/>
        <end position="178"/>
    </location>
</feature>
<organism evidence="4 5">
    <name type="scientific">Kribbella caucasensis</name>
    <dbReference type="NCBI Taxonomy" id="2512215"/>
    <lineage>
        <taxon>Bacteria</taxon>
        <taxon>Bacillati</taxon>
        <taxon>Actinomycetota</taxon>
        <taxon>Actinomycetes</taxon>
        <taxon>Propionibacteriales</taxon>
        <taxon>Kribbellaceae</taxon>
        <taxon>Kribbella</taxon>
    </lineage>
</organism>
<feature type="transmembrane region" description="Helical" evidence="2">
    <location>
        <begin position="105"/>
        <end position="127"/>
    </location>
</feature>
<feature type="compositionally biased region" description="Polar residues" evidence="1">
    <location>
        <begin position="23"/>
        <end position="41"/>
    </location>
</feature>
<proteinExistence type="predicted"/>